<dbReference type="InParanoid" id="G7E3W9"/>
<keyword evidence="4 9" id="KW-0808">Transferase</keyword>
<evidence type="ECO:0000259" key="11">
    <source>
        <dbReference type="PROSITE" id="PS51686"/>
    </source>
</evidence>
<comment type="caution">
    <text evidence="12">The sequence shown here is derived from an EMBL/GenBank/DDBJ whole genome shotgun (WGS) entry which is preliminary data.</text>
</comment>
<feature type="active site" description="Nucleophile" evidence="9">
    <location>
        <position position="312"/>
    </location>
</feature>
<evidence type="ECO:0000256" key="1">
    <source>
        <dbReference type="ARBA" id="ARBA00004123"/>
    </source>
</evidence>
<dbReference type="FunFam" id="3.40.50.150:FF:000271">
    <property type="entry name" value="NOL1/NOP2/Sun family protein"/>
    <property type="match status" value="1"/>
</dbReference>
<dbReference type="Gene3D" id="3.40.50.150">
    <property type="entry name" value="Vaccinia Virus protein VP39"/>
    <property type="match status" value="1"/>
</dbReference>
<accession>G7E3W9</accession>
<dbReference type="InterPro" id="IPR023270">
    <property type="entry name" value="RCMT_NCL1"/>
</dbReference>
<reference evidence="12 13" key="1">
    <citation type="journal article" date="2011" name="J. Gen. Appl. Microbiol.">
        <title>Draft genome sequencing of the enigmatic basidiomycete Mixia osmundae.</title>
        <authorList>
            <person name="Nishida H."/>
            <person name="Nagatsuka Y."/>
            <person name="Sugiyama J."/>
        </authorList>
    </citation>
    <scope>NUCLEOTIDE SEQUENCE [LARGE SCALE GENOMIC DNA]</scope>
    <source>
        <strain evidence="13">CBS 9802 / IAM 14324 / JCM 22182 / KY 12970</strain>
    </source>
</reference>
<organism evidence="12 13">
    <name type="scientific">Mixia osmundae (strain CBS 9802 / IAM 14324 / JCM 22182 / KY 12970)</name>
    <dbReference type="NCBI Taxonomy" id="764103"/>
    <lineage>
        <taxon>Eukaryota</taxon>
        <taxon>Fungi</taxon>
        <taxon>Dikarya</taxon>
        <taxon>Basidiomycota</taxon>
        <taxon>Pucciniomycotina</taxon>
        <taxon>Mixiomycetes</taxon>
        <taxon>Mixiales</taxon>
        <taxon>Mixiaceae</taxon>
        <taxon>Mixia</taxon>
    </lineage>
</organism>
<dbReference type="GO" id="GO:0016428">
    <property type="term" value="F:tRNA (cytidine-5-)-methyltransferase activity"/>
    <property type="evidence" value="ECO:0007669"/>
    <property type="project" value="InterPro"/>
</dbReference>
<sequence length="650" mass="72430">MGGRKKGKGKTDDGWAPRDDRTGEIVTSNAKMEAYYKAQHILASEEEHETMYAAFRRDLPTTFRVNGSRPLAQDLQETIKTEYVPFLNAIKLESEVTPSLEPVTWYPKHYAWSIKIARKLLRKTPEYKKFQHFLVYETEAGNITRQEAVSMIPPLFLDVRKSDWVLDACAAPGSKTSQILEALSGSDAPSGSKEGLLVANDSDAKRCHMLIHQTLHRLGFPSCMIVNNDARHLPTFWLPSEPGSAKAKQPLLYDRILCDVPCSGDGTLRKNVAIWSKWSPSDAIGLHAMQLRILERCIQLLKPGGRLVYSTCSMNPIENEAVVGAALAANRNLHLVDASSHLPELKRSPGLTTWRVLDKNMHEHPTASPSLPFLPQTMWPTGEALDLERCMRFYPHVQDTGAFFVAVLEKIAKEVPLPVATAQENAPAKRKPSQEPVERAPAPKKVKGGRGVLKEEPFNYVQTDHPALGSLKSFLGIREDFPMQNLLVRNATGEPQRTLTLTSNIIRTILTHNSPETLRLKSCGVRLLSRTESSKLKDYKSMWRFTTEGIDVLRPYLTAERIVTGTIDDLRTLIGPEPSPTLSALNDSALARALDPLEPGTLLLLADIPRKAQQLALPMWLARVSCNLLLDKTDRSALSLRLFGEDLSPK</sequence>
<dbReference type="PRINTS" id="PR02011">
    <property type="entry name" value="RCMTNCL1"/>
</dbReference>
<dbReference type="Proteomes" id="UP000009131">
    <property type="component" value="Unassembled WGS sequence"/>
</dbReference>
<dbReference type="STRING" id="764103.G7E3W9"/>
<evidence type="ECO:0000256" key="6">
    <source>
        <dbReference type="ARBA" id="ARBA00022694"/>
    </source>
</evidence>
<dbReference type="Pfam" id="PF25378">
    <property type="entry name" value="PUA_NSUN2"/>
    <property type="match status" value="1"/>
</dbReference>
<evidence type="ECO:0000256" key="2">
    <source>
        <dbReference type="ARBA" id="ARBA00022555"/>
    </source>
</evidence>
<dbReference type="eggNOG" id="KOG2198">
    <property type="taxonomic scope" value="Eukaryota"/>
</dbReference>
<reference evidence="12 13" key="2">
    <citation type="journal article" date="2012" name="Open Biol.">
        <title>Characteristics of nucleosomes and linker DNA regions on the genome of the basidiomycete Mixia osmundae revealed by mono- and dinucleosome mapping.</title>
        <authorList>
            <person name="Nishida H."/>
            <person name="Kondo S."/>
            <person name="Matsumoto T."/>
            <person name="Suzuki Y."/>
            <person name="Yoshikawa H."/>
            <person name="Taylor T.D."/>
            <person name="Sugiyama J."/>
        </authorList>
    </citation>
    <scope>NUCLEOTIDE SEQUENCE [LARGE SCALE GENOMIC DNA]</scope>
    <source>
        <strain evidence="13">CBS 9802 / IAM 14324 / JCM 22182 / KY 12970</strain>
    </source>
</reference>
<dbReference type="PRINTS" id="PR02008">
    <property type="entry name" value="RCMTFAMILY"/>
</dbReference>
<evidence type="ECO:0000256" key="8">
    <source>
        <dbReference type="ARBA" id="ARBA00023242"/>
    </source>
</evidence>
<feature type="region of interest" description="Disordered" evidence="10">
    <location>
        <begin position="1"/>
        <end position="23"/>
    </location>
</feature>
<feature type="binding site" evidence="9">
    <location>
        <begin position="169"/>
        <end position="175"/>
    </location>
    <ligand>
        <name>S-adenosyl-L-methionine</name>
        <dbReference type="ChEBI" id="CHEBI:59789"/>
    </ligand>
</feature>
<dbReference type="HOGENOM" id="CLU_005316_4_3_1"/>
<feature type="region of interest" description="Disordered" evidence="10">
    <location>
        <begin position="422"/>
        <end position="449"/>
    </location>
</feature>
<dbReference type="InterPro" id="IPR023267">
    <property type="entry name" value="RCMT"/>
</dbReference>
<comment type="subcellular location">
    <subcellularLocation>
        <location evidence="1">Nucleus</location>
    </subcellularLocation>
</comment>
<feature type="compositionally biased region" description="Basic and acidic residues" evidence="10">
    <location>
        <begin position="9"/>
        <end position="23"/>
    </location>
</feature>
<dbReference type="InterPro" id="IPR049560">
    <property type="entry name" value="MeTrfase_RsmB-F_NOP2_cat"/>
</dbReference>
<dbReference type="PANTHER" id="PTHR22808">
    <property type="entry name" value="NCL1 YEAST -RELATED NOL1/NOP2/FMU SUN DOMAIN-CONTAINING"/>
    <property type="match status" value="1"/>
</dbReference>
<keyword evidence="5 9" id="KW-0949">S-adenosyl-L-methionine</keyword>
<evidence type="ECO:0000256" key="5">
    <source>
        <dbReference type="ARBA" id="ARBA00022691"/>
    </source>
</evidence>
<keyword evidence="2" id="KW-0820">tRNA-binding</keyword>
<dbReference type="InterPro" id="IPR029063">
    <property type="entry name" value="SAM-dependent_MTases_sf"/>
</dbReference>
<evidence type="ECO:0000256" key="7">
    <source>
        <dbReference type="ARBA" id="ARBA00022884"/>
    </source>
</evidence>
<keyword evidence="3 9" id="KW-0489">Methyltransferase</keyword>
<dbReference type="GO" id="GO:0000049">
    <property type="term" value="F:tRNA binding"/>
    <property type="evidence" value="ECO:0007669"/>
    <property type="project" value="UniProtKB-KW"/>
</dbReference>
<keyword evidence="13" id="KW-1185">Reference proteome</keyword>
<feature type="binding site" evidence="9">
    <location>
        <position position="201"/>
    </location>
    <ligand>
        <name>S-adenosyl-L-methionine</name>
        <dbReference type="ChEBI" id="CHEBI:59789"/>
    </ligand>
</feature>
<evidence type="ECO:0000256" key="9">
    <source>
        <dbReference type="PROSITE-ProRule" id="PRU01023"/>
    </source>
</evidence>
<dbReference type="GO" id="GO:0030488">
    <property type="term" value="P:tRNA methylation"/>
    <property type="evidence" value="ECO:0007669"/>
    <property type="project" value="UniProtKB-ARBA"/>
</dbReference>
<protein>
    <recommendedName>
        <fullName evidence="11">SAM-dependent MTase RsmB/NOP-type domain-containing protein</fullName>
    </recommendedName>
</protein>
<dbReference type="SUPFAM" id="SSF53335">
    <property type="entry name" value="S-adenosyl-L-methionine-dependent methyltransferases"/>
    <property type="match status" value="1"/>
</dbReference>
<keyword evidence="7 9" id="KW-0694">RNA-binding</keyword>
<feature type="binding site" evidence="9">
    <location>
        <position position="229"/>
    </location>
    <ligand>
        <name>S-adenosyl-L-methionine</name>
        <dbReference type="ChEBI" id="CHEBI:59789"/>
    </ligand>
</feature>
<dbReference type="PANTHER" id="PTHR22808:SF1">
    <property type="entry name" value="RNA CYTOSINE-C(5)-METHYLTRANSFERASE NSUN2-RELATED"/>
    <property type="match status" value="1"/>
</dbReference>
<proteinExistence type="inferred from homology"/>
<dbReference type="AlphaFoldDB" id="G7E3W9"/>
<dbReference type="GO" id="GO:0005737">
    <property type="term" value="C:cytoplasm"/>
    <property type="evidence" value="ECO:0007669"/>
    <property type="project" value="TreeGrafter"/>
</dbReference>
<evidence type="ECO:0000256" key="4">
    <source>
        <dbReference type="ARBA" id="ARBA00022679"/>
    </source>
</evidence>
<dbReference type="Pfam" id="PF25376">
    <property type="entry name" value="Pre-PUA_NSUN2"/>
    <property type="match status" value="1"/>
</dbReference>
<dbReference type="InterPro" id="IPR057285">
    <property type="entry name" value="Pre-PUA_NSUN2"/>
</dbReference>
<dbReference type="FunCoup" id="G7E3W9">
    <property type="interactions" value="866"/>
</dbReference>
<feature type="binding site" evidence="9">
    <location>
        <position position="259"/>
    </location>
    <ligand>
        <name>S-adenosyl-L-methionine</name>
        <dbReference type="ChEBI" id="CHEBI:59789"/>
    </ligand>
</feature>
<evidence type="ECO:0000256" key="10">
    <source>
        <dbReference type="SAM" id="MobiDB-lite"/>
    </source>
</evidence>
<dbReference type="OrthoDB" id="6093671at2759"/>
<dbReference type="CDD" id="cd02440">
    <property type="entry name" value="AdoMet_MTases"/>
    <property type="match status" value="1"/>
</dbReference>
<keyword evidence="8" id="KW-0539">Nucleus</keyword>
<dbReference type="GO" id="GO:0005634">
    <property type="term" value="C:nucleus"/>
    <property type="evidence" value="ECO:0007669"/>
    <property type="project" value="UniProtKB-SubCell"/>
</dbReference>
<evidence type="ECO:0000313" key="13">
    <source>
        <dbReference type="Proteomes" id="UP000009131"/>
    </source>
</evidence>
<name>G7E3W9_MIXOS</name>
<feature type="domain" description="SAM-dependent MTase RsmB/NOP-type" evidence="11">
    <location>
        <begin position="51"/>
        <end position="411"/>
    </location>
</feature>
<comment type="similarity">
    <text evidence="9">Belongs to the class I-like SAM-binding methyltransferase superfamily. RsmB/NOP family.</text>
</comment>
<dbReference type="InterPro" id="IPR057286">
    <property type="entry name" value="PUA_NSUN2"/>
</dbReference>
<dbReference type="Pfam" id="PF01189">
    <property type="entry name" value="Methyltr_RsmB-F"/>
    <property type="match status" value="1"/>
</dbReference>
<dbReference type="EMBL" id="BABT02000126">
    <property type="protein sequence ID" value="GAA97529.1"/>
    <property type="molecule type" value="Genomic_DNA"/>
</dbReference>
<keyword evidence="6" id="KW-0819">tRNA processing</keyword>
<gene>
    <name evidence="12" type="primary">Mo04207</name>
    <name evidence="12" type="ORF">E5Q_04207</name>
</gene>
<dbReference type="PROSITE" id="PS51686">
    <property type="entry name" value="SAM_MT_RSMB_NOP"/>
    <property type="match status" value="1"/>
</dbReference>
<evidence type="ECO:0000256" key="3">
    <source>
        <dbReference type="ARBA" id="ARBA00022603"/>
    </source>
</evidence>
<dbReference type="InterPro" id="IPR001678">
    <property type="entry name" value="MeTrfase_RsmB-F_NOP2_dom"/>
</dbReference>
<evidence type="ECO:0000313" key="12">
    <source>
        <dbReference type="EMBL" id="GAA97529.1"/>
    </source>
</evidence>